<feature type="compositionally biased region" description="Acidic residues" evidence="1">
    <location>
        <begin position="21"/>
        <end position="42"/>
    </location>
</feature>
<dbReference type="AlphaFoldDB" id="A0A4Y2SEU9"/>
<feature type="region of interest" description="Disordered" evidence="1">
    <location>
        <begin position="1"/>
        <end position="101"/>
    </location>
</feature>
<dbReference type="InterPro" id="IPR029526">
    <property type="entry name" value="PGBD"/>
</dbReference>
<evidence type="ECO:0000313" key="4">
    <source>
        <dbReference type="Proteomes" id="UP000499080"/>
    </source>
</evidence>
<dbReference type="Proteomes" id="UP000499080">
    <property type="component" value="Unassembled WGS sequence"/>
</dbReference>
<name>A0A4Y2SEU9_ARAVE</name>
<proteinExistence type="predicted"/>
<evidence type="ECO:0000259" key="2">
    <source>
        <dbReference type="Pfam" id="PF13843"/>
    </source>
</evidence>
<reference evidence="3 4" key="1">
    <citation type="journal article" date="2019" name="Sci. Rep.">
        <title>Orb-weaving spider Araneus ventricosus genome elucidates the spidroin gene catalogue.</title>
        <authorList>
            <person name="Kono N."/>
            <person name="Nakamura H."/>
            <person name="Ohtoshi R."/>
            <person name="Moran D.A.P."/>
            <person name="Shinohara A."/>
            <person name="Yoshida Y."/>
            <person name="Fujiwara M."/>
            <person name="Mori M."/>
            <person name="Tomita M."/>
            <person name="Arakawa K."/>
        </authorList>
    </citation>
    <scope>NUCLEOTIDE SEQUENCE [LARGE SCALE GENOMIC DNA]</scope>
</reference>
<keyword evidence="4" id="KW-1185">Reference proteome</keyword>
<organism evidence="3 4">
    <name type="scientific">Araneus ventricosus</name>
    <name type="common">Orbweaver spider</name>
    <name type="synonym">Epeira ventricosa</name>
    <dbReference type="NCBI Taxonomy" id="182803"/>
    <lineage>
        <taxon>Eukaryota</taxon>
        <taxon>Metazoa</taxon>
        <taxon>Ecdysozoa</taxon>
        <taxon>Arthropoda</taxon>
        <taxon>Chelicerata</taxon>
        <taxon>Arachnida</taxon>
        <taxon>Araneae</taxon>
        <taxon>Araneomorphae</taxon>
        <taxon>Entelegynae</taxon>
        <taxon>Araneoidea</taxon>
        <taxon>Araneidae</taxon>
        <taxon>Araneus</taxon>
    </lineage>
</organism>
<sequence length="264" mass="30833">MMENKFGGSKNQVLSQKEIEEIIDLPSDSEDDLYESDSDIDPDYSPIQKNENSNRSLSDDDEQTIGEPSATTETDNEDAVSDKENFNHVTKAVKNKQSVKRDMRWRANKDNDFSKEPPVFEPEKDSDFIGETPLDYFYRLIPESYLEEMCFQSNLYATQHGKESVNISIGEMKVFSGINFVMTYVKYARLRQYWSTIGDLRLGIIANYMSINRFETIKCYFHFQDSTKIPSDNKDRFIRLRPFLDLLHKTFHEARKAEESQLMK</sequence>
<dbReference type="Pfam" id="PF13843">
    <property type="entry name" value="DDE_Tnp_1_7"/>
    <property type="match status" value="1"/>
</dbReference>
<gene>
    <name evidence="3" type="ORF">AVEN_257507_1</name>
</gene>
<protein>
    <recommendedName>
        <fullName evidence="2">PiggyBac transposable element-derived protein domain-containing protein</fullName>
    </recommendedName>
</protein>
<comment type="caution">
    <text evidence="3">The sequence shown here is derived from an EMBL/GenBank/DDBJ whole genome shotgun (WGS) entry which is preliminary data.</text>
</comment>
<accession>A0A4Y2SEU9</accession>
<dbReference type="EMBL" id="BGPR01021453">
    <property type="protein sequence ID" value="GBN86764.1"/>
    <property type="molecule type" value="Genomic_DNA"/>
</dbReference>
<dbReference type="PANTHER" id="PTHR46599:SF3">
    <property type="entry name" value="PIGGYBAC TRANSPOSABLE ELEMENT-DERIVED PROTEIN 4"/>
    <property type="match status" value="1"/>
</dbReference>
<evidence type="ECO:0000313" key="3">
    <source>
        <dbReference type="EMBL" id="GBN86764.1"/>
    </source>
</evidence>
<dbReference type="OrthoDB" id="6513427at2759"/>
<dbReference type="PANTHER" id="PTHR46599">
    <property type="entry name" value="PIGGYBAC TRANSPOSABLE ELEMENT-DERIVED PROTEIN 4"/>
    <property type="match status" value="1"/>
</dbReference>
<feature type="domain" description="PiggyBac transposable element-derived protein" evidence="2">
    <location>
        <begin position="132"/>
        <end position="253"/>
    </location>
</feature>
<evidence type="ECO:0000256" key="1">
    <source>
        <dbReference type="SAM" id="MobiDB-lite"/>
    </source>
</evidence>